<dbReference type="EMBL" id="MU275846">
    <property type="protein sequence ID" value="KAI0052384.1"/>
    <property type="molecule type" value="Genomic_DNA"/>
</dbReference>
<sequence>MGKTAWSVRECSIYAGGTYPTLTLLRDRFGPRAGQCLRNDQRPLSVVPCGNQEGFAFFALLALYAASTSYPELLESASVLASDSGNWERPGGGEDGMVVVRGQERTTRQSGVSP</sequence>
<proteinExistence type="predicted"/>
<accession>A0ACB8S788</accession>
<name>A0ACB8S788_9AGAM</name>
<dbReference type="Proteomes" id="UP000814033">
    <property type="component" value="Unassembled WGS sequence"/>
</dbReference>
<reference evidence="1" key="2">
    <citation type="journal article" date="2022" name="New Phytol.">
        <title>Evolutionary transition to the ectomycorrhizal habit in the genomes of a hyperdiverse lineage of mushroom-forming fungi.</title>
        <authorList>
            <person name="Looney B."/>
            <person name="Miyauchi S."/>
            <person name="Morin E."/>
            <person name="Drula E."/>
            <person name="Courty P.E."/>
            <person name="Kohler A."/>
            <person name="Kuo A."/>
            <person name="LaButti K."/>
            <person name="Pangilinan J."/>
            <person name="Lipzen A."/>
            <person name="Riley R."/>
            <person name="Andreopoulos W."/>
            <person name="He G."/>
            <person name="Johnson J."/>
            <person name="Nolan M."/>
            <person name="Tritt A."/>
            <person name="Barry K.W."/>
            <person name="Grigoriev I.V."/>
            <person name="Nagy L.G."/>
            <person name="Hibbett D."/>
            <person name="Henrissat B."/>
            <person name="Matheny P.B."/>
            <person name="Labbe J."/>
            <person name="Martin F.M."/>
        </authorList>
    </citation>
    <scope>NUCLEOTIDE SEQUENCE</scope>
    <source>
        <strain evidence="1">FP105234-sp</strain>
    </source>
</reference>
<comment type="caution">
    <text evidence="1">The sequence shown here is derived from an EMBL/GenBank/DDBJ whole genome shotgun (WGS) entry which is preliminary data.</text>
</comment>
<protein>
    <submittedName>
        <fullName evidence="1">Uncharacterized protein</fullName>
    </submittedName>
</protein>
<gene>
    <name evidence="1" type="ORF">FA95DRAFT_1392279</name>
</gene>
<reference evidence="1" key="1">
    <citation type="submission" date="2021-02" db="EMBL/GenBank/DDBJ databases">
        <authorList>
            <consortium name="DOE Joint Genome Institute"/>
            <person name="Ahrendt S."/>
            <person name="Looney B.P."/>
            <person name="Miyauchi S."/>
            <person name="Morin E."/>
            <person name="Drula E."/>
            <person name="Courty P.E."/>
            <person name="Chicoki N."/>
            <person name="Fauchery L."/>
            <person name="Kohler A."/>
            <person name="Kuo A."/>
            <person name="Labutti K."/>
            <person name="Pangilinan J."/>
            <person name="Lipzen A."/>
            <person name="Riley R."/>
            <person name="Andreopoulos W."/>
            <person name="He G."/>
            <person name="Johnson J."/>
            <person name="Barry K.W."/>
            <person name="Grigoriev I.V."/>
            <person name="Nagy L."/>
            <person name="Hibbett D."/>
            <person name="Henrissat B."/>
            <person name="Matheny P.B."/>
            <person name="Labbe J."/>
            <person name="Martin F."/>
        </authorList>
    </citation>
    <scope>NUCLEOTIDE SEQUENCE</scope>
    <source>
        <strain evidence="1">FP105234-sp</strain>
    </source>
</reference>
<keyword evidence="2" id="KW-1185">Reference proteome</keyword>
<organism evidence="1 2">
    <name type="scientific">Auriscalpium vulgare</name>
    <dbReference type="NCBI Taxonomy" id="40419"/>
    <lineage>
        <taxon>Eukaryota</taxon>
        <taxon>Fungi</taxon>
        <taxon>Dikarya</taxon>
        <taxon>Basidiomycota</taxon>
        <taxon>Agaricomycotina</taxon>
        <taxon>Agaricomycetes</taxon>
        <taxon>Russulales</taxon>
        <taxon>Auriscalpiaceae</taxon>
        <taxon>Auriscalpium</taxon>
    </lineage>
</organism>
<evidence type="ECO:0000313" key="1">
    <source>
        <dbReference type="EMBL" id="KAI0052384.1"/>
    </source>
</evidence>
<evidence type="ECO:0000313" key="2">
    <source>
        <dbReference type="Proteomes" id="UP000814033"/>
    </source>
</evidence>